<gene>
    <name evidence="1" type="ORF">LIER_26770</name>
</gene>
<proteinExistence type="predicted"/>
<name>A0AAV3RAT3_LITER</name>
<keyword evidence="2" id="KW-1185">Reference proteome</keyword>
<dbReference type="EMBL" id="BAABME010008434">
    <property type="protein sequence ID" value="GAA0173078.1"/>
    <property type="molecule type" value="Genomic_DNA"/>
</dbReference>
<organism evidence="1 2">
    <name type="scientific">Lithospermum erythrorhizon</name>
    <name type="common">Purple gromwell</name>
    <name type="synonym">Lithospermum officinale var. erythrorhizon</name>
    <dbReference type="NCBI Taxonomy" id="34254"/>
    <lineage>
        <taxon>Eukaryota</taxon>
        <taxon>Viridiplantae</taxon>
        <taxon>Streptophyta</taxon>
        <taxon>Embryophyta</taxon>
        <taxon>Tracheophyta</taxon>
        <taxon>Spermatophyta</taxon>
        <taxon>Magnoliopsida</taxon>
        <taxon>eudicotyledons</taxon>
        <taxon>Gunneridae</taxon>
        <taxon>Pentapetalae</taxon>
        <taxon>asterids</taxon>
        <taxon>lamiids</taxon>
        <taxon>Boraginales</taxon>
        <taxon>Boraginaceae</taxon>
        <taxon>Boraginoideae</taxon>
        <taxon>Lithospermeae</taxon>
        <taxon>Lithospermum</taxon>
    </lineage>
</organism>
<dbReference type="Proteomes" id="UP001454036">
    <property type="component" value="Unassembled WGS sequence"/>
</dbReference>
<evidence type="ECO:0000313" key="2">
    <source>
        <dbReference type="Proteomes" id="UP001454036"/>
    </source>
</evidence>
<accession>A0AAV3RAT3</accession>
<sequence length="525" mass="59740">MIFAGRVQWRDPLKICRNFDYIPGYWEWDEFTKAFCENWCPSTNTLIIPQGELSIYLWDLLELGGFFVTGRLFDKAVPPTECLSQSLNDEAWILESYRFLLSGYHYLAAQSPNGRVSISAWIGFWNHSLQSYVGYEAADRSTSKVASLNVCPRRSSVVEHRPWYSTDRHPFDILRVDIYLEEETVRFSYLAGCMCLFSLLSFRTLFVPLCSRWPALWLMARRPVGPQMLRYHGKGRGKVYALSEARSVLHSYPVTWKATRPDREQPFLYDDRVSQLPSDRALFVSLHTGRVFHRVGSEFVVEPHNPYRFFRQFGYTPTIPGLSSSTMEMVDLATGLNFRTHVFYPEPNRRVVSPIRRSPEGDIPFVVPDSVIRDQVVEVSFSVSDQEHTELVDTGVSPEYLTTEVAKLCPPSLPTLTIAQQAKTILRTGASSLMSCICNGLKAKSHEMVLKEEEGAMKTFKVLSQVGLGDFAVLHDKLQGFFQKGREIDAPSSVSPPDSTSEALQKLSLLRVTFEDQTSTKQCEV</sequence>
<evidence type="ECO:0008006" key="3">
    <source>
        <dbReference type="Google" id="ProtNLM"/>
    </source>
</evidence>
<comment type="caution">
    <text evidence="1">The sequence shown here is derived from an EMBL/GenBank/DDBJ whole genome shotgun (WGS) entry which is preliminary data.</text>
</comment>
<dbReference type="AlphaFoldDB" id="A0AAV3RAT3"/>
<reference evidence="1 2" key="1">
    <citation type="submission" date="2024-01" db="EMBL/GenBank/DDBJ databases">
        <title>The complete chloroplast genome sequence of Lithospermum erythrorhizon: insights into the phylogenetic relationship among Boraginaceae species and the maternal lineages of purple gromwells.</title>
        <authorList>
            <person name="Okada T."/>
            <person name="Watanabe K."/>
        </authorList>
    </citation>
    <scope>NUCLEOTIDE SEQUENCE [LARGE SCALE GENOMIC DNA]</scope>
</reference>
<evidence type="ECO:0000313" key="1">
    <source>
        <dbReference type="EMBL" id="GAA0173078.1"/>
    </source>
</evidence>
<protein>
    <recommendedName>
        <fullName evidence="3">Aminotransferase-like plant mobile domain-containing protein</fullName>
    </recommendedName>
</protein>